<dbReference type="PROSITE" id="PS51257">
    <property type="entry name" value="PROKAR_LIPOPROTEIN"/>
    <property type="match status" value="1"/>
</dbReference>
<feature type="chain" id="PRO_5047259305" description="Lipoprotein" evidence="1">
    <location>
        <begin position="23"/>
        <end position="93"/>
    </location>
</feature>
<evidence type="ECO:0008006" key="4">
    <source>
        <dbReference type="Google" id="ProtNLM"/>
    </source>
</evidence>
<feature type="signal peptide" evidence="1">
    <location>
        <begin position="1"/>
        <end position="22"/>
    </location>
</feature>
<name>A0ABU5H1Q4_9BACT</name>
<dbReference type="EMBL" id="JAXIVS010000004">
    <property type="protein sequence ID" value="MDY7227325.1"/>
    <property type="molecule type" value="Genomic_DNA"/>
</dbReference>
<evidence type="ECO:0000256" key="1">
    <source>
        <dbReference type="SAM" id="SignalP"/>
    </source>
</evidence>
<dbReference type="RefSeq" id="WP_321546052.1">
    <property type="nucleotide sequence ID" value="NZ_JAXIVS010000004.1"/>
</dbReference>
<dbReference type="Proteomes" id="UP001291309">
    <property type="component" value="Unassembled WGS sequence"/>
</dbReference>
<organism evidence="2 3">
    <name type="scientific">Hyalangium rubrum</name>
    <dbReference type="NCBI Taxonomy" id="3103134"/>
    <lineage>
        <taxon>Bacteria</taxon>
        <taxon>Pseudomonadati</taxon>
        <taxon>Myxococcota</taxon>
        <taxon>Myxococcia</taxon>
        <taxon>Myxococcales</taxon>
        <taxon>Cystobacterineae</taxon>
        <taxon>Archangiaceae</taxon>
        <taxon>Hyalangium</taxon>
    </lineage>
</organism>
<gene>
    <name evidence="2" type="ORF">SYV04_13015</name>
</gene>
<evidence type="ECO:0000313" key="3">
    <source>
        <dbReference type="Proteomes" id="UP001291309"/>
    </source>
</evidence>
<sequence length="93" mass="9462">MKRTFSTLAVAGLLALASTACGVDADPALACTELCTTSGFTSGNADVYEHEVNCFCDGGDASARVSADACTQTCRDMGWSEGEAFASSACQCS</sequence>
<protein>
    <recommendedName>
        <fullName evidence="4">Lipoprotein</fullName>
    </recommendedName>
</protein>
<comment type="caution">
    <text evidence="2">The sequence shown here is derived from an EMBL/GenBank/DDBJ whole genome shotgun (WGS) entry which is preliminary data.</text>
</comment>
<proteinExistence type="predicted"/>
<keyword evidence="1" id="KW-0732">Signal</keyword>
<reference evidence="2 3" key="1">
    <citation type="submission" date="2023-12" db="EMBL/GenBank/DDBJ databases">
        <title>the genome sequence of Hyalangium sp. s54d21.</title>
        <authorList>
            <person name="Zhang X."/>
        </authorList>
    </citation>
    <scope>NUCLEOTIDE SEQUENCE [LARGE SCALE GENOMIC DNA]</scope>
    <source>
        <strain evidence="3">s54d21</strain>
    </source>
</reference>
<keyword evidence="3" id="KW-1185">Reference proteome</keyword>
<evidence type="ECO:0000313" key="2">
    <source>
        <dbReference type="EMBL" id="MDY7227325.1"/>
    </source>
</evidence>
<accession>A0ABU5H1Q4</accession>